<dbReference type="AlphaFoldDB" id="A0A1H1KFQ9"/>
<name>A0A1H1KFQ9_9BURK</name>
<evidence type="ECO:0000313" key="3">
    <source>
        <dbReference type="Proteomes" id="UP000199365"/>
    </source>
</evidence>
<dbReference type="STRING" id="157910.SAMN05445850_7528"/>
<dbReference type="Proteomes" id="UP000199365">
    <property type="component" value="Unassembled WGS sequence"/>
</dbReference>
<proteinExistence type="predicted"/>
<gene>
    <name evidence="2" type="ORF">SAMN05445850_7528</name>
</gene>
<sequence length="188" mass="20007">MNLSTPEQIAASRKANLDTAYGLATKVVEGIEKLAELNLKTIQSTLAETRQNALKVFSVKDPQEGLALQAALVAPTAEKVQSYSRQLFEIMSATQGEFAQVAQTQYEAYHRRVQTLVEDVARSAPAGSEAAISGWKSAMGATHALVESLQKTSHQAVQVAGSSFDAVATAASKTARRTAEQASAGTRR</sequence>
<dbReference type="RefSeq" id="WP_090812582.1">
    <property type="nucleotide sequence ID" value="NZ_FNKX01000004.1"/>
</dbReference>
<dbReference type="InterPro" id="IPR010127">
    <property type="entry name" value="Phasin_subfam-1"/>
</dbReference>
<evidence type="ECO:0000259" key="1">
    <source>
        <dbReference type="Pfam" id="PF09361"/>
    </source>
</evidence>
<dbReference type="Pfam" id="PF09361">
    <property type="entry name" value="Phasin_2"/>
    <property type="match status" value="1"/>
</dbReference>
<feature type="domain" description="Phasin" evidence="1">
    <location>
        <begin position="7"/>
        <end position="106"/>
    </location>
</feature>
<keyword evidence="3" id="KW-1185">Reference proteome</keyword>
<organism evidence="2 3">
    <name type="scientific">Paraburkholderia tuberum</name>
    <dbReference type="NCBI Taxonomy" id="157910"/>
    <lineage>
        <taxon>Bacteria</taxon>
        <taxon>Pseudomonadati</taxon>
        <taxon>Pseudomonadota</taxon>
        <taxon>Betaproteobacteria</taxon>
        <taxon>Burkholderiales</taxon>
        <taxon>Burkholderiaceae</taxon>
        <taxon>Paraburkholderia</taxon>
    </lineage>
</organism>
<protein>
    <submittedName>
        <fullName evidence="2">Phasin family protein</fullName>
    </submittedName>
</protein>
<dbReference type="NCBIfam" id="TIGR01841">
    <property type="entry name" value="phasin"/>
    <property type="match status" value="1"/>
</dbReference>
<dbReference type="InterPro" id="IPR018968">
    <property type="entry name" value="Phasin"/>
</dbReference>
<accession>A0A1H1KFQ9</accession>
<reference evidence="3" key="1">
    <citation type="submission" date="2016-10" db="EMBL/GenBank/DDBJ databases">
        <authorList>
            <person name="Varghese N."/>
            <person name="Submissions S."/>
        </authorList>
    </citation>
    <scope>NUCLEOTIDE SEQUENCE [LARGE SCALE GENOMIC DNA]</scope>
    <source>
        <strain evidence="3">DUS833</strain>
    </source>
</reference>
<dbReference type="EMBL" id="FNKX01000004">
    <property type="protein sequence ID" value="SDR61056.1"/>
    <property type="molecule type" value="Genomic_DNA"/>
</dbReference>
<evidence type="ECO:0000313" key="2">
    <source>
        <dbReference type="EMBL" id="SDR61056.1"/>
    </source>
</evidence>